<sequence>MSASAAGPQPAAPGSPPPQQAGDKEGPAQAGGAQTGPEGVEPEESEEQDRPQDTWSARRDLVDHSPKAMGVGANARFGGSLVGGDQHGVSGGSVAGDVIMGSKTEVYHFGFGISAAGHSSGEVPQSTLERIAPYFVTDESVFQGLAARLLEERVLVLSGPHFTGRRTAALMLLHRLQASPVRSLVRDTSPTKLVDQLSDDQFRAKGYVLCDLTTRRDTPLREPHLLAARDRLTRDDAFLVITVGPNAVLEDITPVPWTPPAPGEVLAAHLRALTDEVTVQRLLALPSVSEFLAREHQLREVGTFAKALKRYADGDTDGIAIERFSLASLESQVQEWFEEDEERVPLRDKAFLVALAAFDGGPYALTAELSDLLYAFLQETENDALRPQVPVFGTHIGKRLQLARARPYHEEENTEWGPVLQSKAAFRDERASLVLLREVWTGHPSARPALVRWLRRLADDGRPLVRTRAASTVAVLTYADLPSTMALVIEPWAVSHLFRHRLVAVNALTLAHLLDAPNIPRILDAWCANTEEQGMRWVAIRAYGLIGAERPQQTLAALRRAVRQEYQEAGIDNEEDQEPDHVMLEELAQSVEMLLLSPVREEVLSELLARIEDDRPAHDLAIGGFLSACRRTEDDQSYGRPILLDWYAASAEHSRQTAAEMSELWRAALADRRHTREALKVLSSWVHSADRDPSTERALASLLPTLATSSTEHQRLSHLLRTLRGEDGAPPPAAAARLRTALQQPARPAGSPVLTPPNSRGGTRHG</sequence>
<evidence type="ECO:0000256" key="1">
    <source>
        <dbReference type="SAM" id="MobiDB-lite"/>
    </source>
</evidence>
<dbReference type="EMBL" id="JAOZYB010000319">
    <property type="protein sequence ID" value="MEB3964942.1"/>
    <property type="molecule type" value="Genomic_DNA"/>
</dbReference>
<keyword evidence="3" id="KW-1185">Reference proteome</keyword>
<dbReference type="Proteomes" id="UP001352223">
    <property type="component" value="Unassembled WGS sequence"/>
</dbReference>
<proteinExistence type="predicted"/>
<evidence type="ECO:0008006" key="4">
    <source>
        <dbReference type="Google" id="ProtNLM"/>
    </source>
</evidence>
<reference evidence="2 3" key="1">
    <citation type="submission" date="2022-10" db="EMBL/GenBank/DDBJ databases">
        <authorList>
            <person name="Xie J."/>
            <person name="Shen N."/>
        </authorList>
    </citation>
    <scope>NUCLEOTIDE SEQUENCE [LARGE SCALE GENOMIC DNA]</scope>
    <source>
        <strain evidence="2 3">DSM 41681</strain>
    </source>
</reference>
<feature type="region of interest" description="Disordered" evidence="1">
    <location>
        <begin position="724"/>
        <end position="766"/>
    </location>
</feature>
<feature type="compositionally biased region" description="Low complexity" evidence="1">
    <location>
        <begin position="27"/>
        <end position="39"/>
    </location>
</feature>
<evidence type="ECO:0000313" key="2">
    <source>
        <dbReference type="EMBL" id="MEB3964942.1"/>
    </source>
</evidence>
<feature type="compositionally biased region" description="Pro residues" evidence="1">
    <location>
        <begin position="10"/>
        <end position="19"/>
    </location>
</feature>
<comment type="caution">
    <text evidence="2">The sequence shown here is derived from an EMBL/GenBank/DDBJ whole genome shotgun (WGS) entry which is preliminary data.</text>
</comment>
<name>A0ABU6CJS8_9ACTN</name>
<evidence type="ECO:0000313" key="3">
    <source>
        <dbReference type="Proteomes" id="UP001352223"/>
    </source>
</evidence>
<feature type="compositionally biased region" description="Low complexity" evidence="1">
    <location>
        <begin position="734"/>
        <end position="747"/>
    </location>
</feature>
<gene>
    <name evidence="2" type="ORF">OKJ48_32625</name>
</gene>
<accession>A0ABU6CJS8</accession>
<organism evidence="2 3">
    <name type="scientific">Streptomyces kunmingensis</name>
    <dbReference type="NCBI Taxonomy" id="68225"/>
    <lineage>
        <taxon>Bacteria</taxon>
        <taxon>Bacillati</taxon>
        <taxon>Actinomycetota</taxon>
        <taxon>Actinomycetes</taxon>
        <taxon>Kitasatosporales</taxon>
        <taxon>Streptomycetaceae</taxon>
        <taxon>Streptomyces</taxon>
    </lineage>
</organism>
<dbReference type="RefSeq" id="WP_324772757.1">
    <property type="nucleotide sequence ID" value="NZ_BAAATS010000002.1"/>
</dbReference>
<feature type="compositionally biased region" description="Polar residues" evidence="1">
    <location>
        <begin position="756"/>
        <end position="766"/>
    </location>
</feature>
<protein>
    <recommendedName>
        <fullName evidence="4">LigA protein</fullName>
    </recommendedName>
</protein>
<feature type="region of interest" description="Disordered" evidence="1">
    <location>
        <begin position="1"/>
        <end position="55"/>
    </location>
</feature>